<keyword evidence="6" id="KW-0067">ATP-binding</keyword>
<keyword evidence="4" id="KW-0547">Nucleotide-binding</keyword>
<proteinExistence type="inferred from homology"/>
<dbReference type="GO" id="GO:0016303">
    <property type="term" value="F:1-phosphatidylinositol-3-kinase activity"/>
    <property type="evidence" value="ECO:0007669"/>
    <property type="project" value="UniProtKB-EC"/>
</dbReference>
<dbReference type="FunFam" id="1.10.1070.11:FF:000001">
    <property type="entry name" value="Phosphatidylinositol 4,5-bisphosphate 3-kinase catalytic subunit"/>
    <property type="match status" value="1"/>
</dbReference>
<dbReference type="PANTHER" id="PTHR10048">
    <property type="entry name" value="PHOSPHATIDYLINOSITOL KINASE"/>
    <property type="match status" value="1"/>
</dbReference>
<organism evidence="14 15">
    <name type="scientific">Heterostelium pallidum (strain ATCC 26659 / Pp 5 / PN500)</name>
    <name type="common">Cellular slime mold</name>
    <name type="synonym">Polysphondylium pallidum</name>
    <dbReference type="NCBI Taxonomy" id="670386"/>
    <lineage>
        <taxon>Eukaryota</taxon>
        <taxon>Amoebozoa</taxon>
        <taxon>Evosea</taxon>
        <taxon>Eumycetozoa</taxon>
        <taxon>Dictyostelia</taxon>
        <taxon>Acytosteliales</taxon>
        <taxon>Acytosteliaceae</taxon>
        <taxon>Heterostelium</taxon>
    </lineage>
</organism>
<evidence type="ECO:0000259" key="11">
    <source>
        <dbReference type="PROSITE" id="PS51545"/>
    </source>
</evidence>
<dbReference type="GO" id="GO:0005737">
    <property type="term" value="C:cytoplasm"/>
    <property type="evidence" value="ECO:0007669"/>
    <property type="project" value="UniProtKB-ARBA"/>
</dbReference>
<name>D3AYR9_HETP5</name>
<dbReference type="CDD" id="cd00891">
    <property type="entry name" value="PI3Kc"/>
    <property type="match status" value="1"/>
</dbReference>
<dbReference type="InterPro" id="IPR003113">
    <property type="entry name" value="PI3K_ABD"/>
</dbReference>
<evidence type="ECO:0000256" key="4">
    <source>
        <dbReference type="ARBA" id="ARBA00022741"/>
    </source>
</evidence>
<dbReference type="GO" id="GO:0005524">
    <property type="term" value="F:ATP binding"/>
    <property type="evidence" value="ECO:0007669"/>
    <property type="project" value="UniProtKB-KW"/>
</dbReference>
<protein>
    <recommendedName>
        <fullName evidence="2">phosphatidylinositol 3-kinase</fullName>
        <ecNumber evidence="2">2.7.1.137</ecNumber>
    </recommendedName>
</protein>
<dbReference type="FunCoup" id="D3AYR9">
    <property type="interactions" value="61"/>
</dbReference>
<evidence type="ECO:0000256" key="1">
    <source>
        <dbReference type="ARBA" id="ARBA00001498"/>
    </source>
</evidence>
<feature type="region of interest" description="Disordered" evidence="8">
    <location>
        <begin position="53"/>
        <end position="139"/>
    </location>
</feature>
<accession>D3AYR9</accession>
<comment type="catalytic activity">
    <reaction evidence="1">
        <text>a 1,2-diacyl-sn-glycero-3-phospho-(1D-myo-inositol) + ATP = a 1,2-diacyl-sn-glycero-3-phospho-(1D-myo-inositol-3-phosphate) + ADP + H(+)</text>
        <dbReference type="Rhea" id="RHEA:12709"/>
        <dbReference type="ChEBI" id="CHEBI:15378"/>
        <dbReference type="ChEBI" id="CHEBI:30616"/>
        <dbReference type="ChEBI" id="CHEBI:57880"/>
        <dbReference type="ChEBI" id="CHEBI:58088"/>
        <dbReference type="ChEBI" id="CHEBI:456216"/>
        <dbReference type="EC" id="2.7.1.137"/>
    </reaction>
</comment>
<evidence type="ECO:0000256" key="5">
    <source>
        <dbReference type="ARBA" id="ARBA00022777"/>
    </source>
</evidence>
<evidence type="ECO:0000259" key="12">
    <source>
        <dbReference type="PROSITE" id="PS51546"/>
    </source>
</evidence>
<dbReference type="GO" id="GO:0016477">
    <property type="term" value="P:cell migration"/>
    <property type="evidence" value="ECO:0007669"/>
    <property type="project" value="TreeGrafter"/>
</dbReference>
<feature type="compositionally biased region" description="Polar residues" evidence="8">
    <location>
        <begin position="87"/>
        <end position="102"/>
    </location>
</feature>
<feature type="compositionally biased region" description="Low complexity" evidence="8">
    <location>
        <begin position="53"/>
        <end position="84"/>
    </location>
</feature>
<dbReference type="FunFam" id="3.30.1010.10:FF:000008">
    <property type="entry name" value="Phosphatidylinositol 4,5-bisphosphate 3-kinase catalytic subunit gamma"/>
    <property type="match status" value="1"/>
</dbReference>
<dbReference type="GO" id="GO:0043491">
    <property type="term" value="P:phosphatidylinositol 3-kinase/protein kinase B signal transduction"/>
    <property type="evidence" value="ECO:0007669"/>
    <property type="project" value="TreeGrafter"/>
</dbReference>
<dbReference type="InterPro" id="IPR016024">
    <property type="entry name" value="ARM-type_fold"/>
</dbReference>
<dbReference type="SUPFAM" id="SSF56112">
    <property type="entry name" value="Protein kinase-like (PK-like)"/>
    <property type="match status" value="1"/>
</dbReference>
<dbReference type="SMART" id="SM00144">
    <property type="entry name" value="PI3K_rbd"/>
    <property type="match status" value="1"/>
</dbReference>
<dbReference type="InterPro" id="IPR018936">
    <property type="entry name" value="PI3/4_kinase_CS"/>
</dbReference>
<dbReference type="Gene3D" id="3.10.20.770">
    <property type="match status" value="1"/>
</dbReference>
<dbReference type="Pfam" id="PF00454">
    <property type="entry name" value="PI3_PI4_kinase"/>
    <property type="match status" value="1"/>
</dbReference>
<dbReference type="Pfam" id="PF00794">
    <property type="entry name" value="PI3K_rbd"/>
    <property type="match status" value="1"/>
</dbReference>
<dbReference type="PROSITE" id="PS51544">
    <property type="entry name" value="PI3K_ABD"/>
    <property type="match status" value="1"/>
</dbReference>
<dbReference type="GO" id="GO:0032060">
    <property type="term" value="P:bleb assembly"/>
    <property type="evidence" value="ECO:0007669"/>
    <property type="project" value="UniProtKB-ARBA"/>
</dbReference>
<dbReference type="OMA" id="FMNLFAM"/>
<dbReference type="Gene3D" id="3.30.1010.10">
    <property type="entry name" value="Phosphatidylinositol 3-kinase Catalytic Subunit, Chain A, domain 4"/>
    <property type="match status" value="1"/>
</dbReference>
<dbReference type="GeneID" id="31356863"/>
<dbReference type="InterPro" id="IPR035448">
    <property type="entry name" value="PI3Kc"/>
</dbReference>
<dbReference type="PROSITE" id="PS51546">
    <property type="entry name" value="PI3K_RBD"/>
    <property type="match status" value="1"/>
</dbReference>
<feature type="compositionally biased region" description="Low complexity" evidence="8">
    <location>
        <begin position="103"/>
        <end position="137"/>
    </location>
</feature>
<dbReference type="InterPro" id="IPR015433">
    <property type="entry name" value="PI3/4_kinase"/>
</dbReference>
<dbReference type="SUPFAM" id="SSF48371">
    <property type="entry name" value="ARM repeat"/>
    <property type="match status" value="1"/>
</dbReference>
<keyword evidence="5 14" id="KW-0418">Kinase</keyword>
<gene>
    <name evidence="14" type="primary">pikA</name>
    <name evidence="14" type="ORF">PPL_01333</name>
</gene>
<dbReference type="GO" id="GO:0048015">
    <property type="term" value="P:phosphatidylinositol-mediated signaling"/>
    <property type="evidence" value="ECO:0007669"/>
    <property type="project" value="TreeGrafter"/>
</dbReference>
<dbReference type="GO" id="GO:0035005">
    <property type="term" value="F:1-phosphatidylinositol-4-phosphate 3-kinase activity"/>
    <property type="evidence" value="ECO:0007669"/>
    <property type="project" value="TreeGrafter"/>
</dbReference>
<dbReference type="InterPro" id="IPR035892">
    <property type="entry name" value="C2_domain_sf"/>
</dbReference>
<evidence type="ECO:0000313" key="15">
    <source>
        <dbReference type="Proteomes" id="UP000001396"/>
    </source>
</evidence>
<dbReference type="InterPro" id="IPR011009">
    <property type="entry name" value="Kinase-like_dom_sf"/>
</dbReference>
<feature type="domain" description="PI3K-ABD" evidence="10">
    <location>
        <begin position="409"/>
        <end position="501"/>
    </location>
</feature>
<comment type="similarity">
    <text evidence="7">Belongs to the PI3/PI4-kinase family.</text>
</comment>
<dbReference type="SMART" id="SM00145">
    <property type="entry name" value="PI3Ka"/>
    <property type="match status" value="1"/>
</dbReference>
<comment type="caution">
    <text evidence="14">The sequence shown here is derived from an EMBL/GenBank/DDBJ whole genome shotgun (WGS) entry which is preliminary data.</text>
</comment>
<dbReference type="GO" id="GO:0050920">
    <property type="term" value="P:regulation of chemotaxis"/>
    <property type="evidence" value="ECO:0007669"/>
    <property type="project" value="UniProtKB-ARBA"/>
</dbReference>
<feature type="domain" description="PI3K/PI4K catalytic" evidence="9">
    <location>
        <begin position="1134"/>
        <end position="1411"/>
    </location>
</feature>
<dbReference type="PROSITE" id="PS00916">
    <property type="entry name" value="PI3_4_KINASE_2"/>
    <property type="match status" value="1"/>
</dbReference>
<dbReference type="STRING" id="670386.D3AYR9"/>
<dbReference type="InterPro" id="IPR029071">
    <property type="entry name" value="Ubiquitin-like_domsf"/>
</dbReference>
<dbReference type="SUPFAM" id="SSF49562">
    <property type="entry name" value="C2 domain (Calcium/lipid-binding domain, CaLB)"/>
    <property type="match status" value="1"/>
</dbReference>
<evidence type="ECO:0000259" key="13">
    <source>
        <dbReference type="PROSITE" id="PS51547"/>
    </source>
</evidence>
<dbReference type="InParanoid" id="D3AYR9"/>
<evidence type="ECO:0000256" key="3">
    <source>
        <dbReference type="ARBA" id="ARBA00022679"/>
    </source>
</evidence>
<evidence type="ECO:0000259" key="9">
    <source>
        <dbReference type="PROSITE" id="PS50290"/>
    </source>
</evidence>
<dbReference type="EC" id="2.7.1.137" evidence="2"/>
<dbReference type="Pfam" id="PF00792">
    <property type="entry name" value="PI3K_C2"/>
    <property type="match status" value="1"/>
</dbReference>
<evidence type="ECO:0000256" key="8">
    <source>
        <dbReference type="SAM" id="MobiDB-lite"/>
    </source>
</evidence>
<evidence type="ECO:0000256" key="6">
    <source>
        <dbReference type="ARBA" id="ARBA00022840"/>
    </source>
</evidence>
<sequence length="1423" mass="160231">MASPEIKLETNSTTNNTLTTTIAATTSTINNSNNSNSSNNNVIPQEISIATTTATSSTTASMESSSGRKTSNGSSSLSSTMAASDPITGQSRSIGSASEDSLSSSTSSSTSSTSTTSTPSSPTSDAQQPPTAASAASMSITQDDLNKLQMRKDFYSHTSMEYLKRNGSLLNLERKGLVKEISAKFQTPDTASYTRLNPNTHISIKERIINLKKENEKKTKDTEMTKRETVIKLVDDHEVEALNSSPLTHNIKDRLYGQDLIKEQQQDNDKETTVLSSSTSTSLNSSTNSSPQTPLSPNSTSSTSSSSSSLSLKGSKIYRRRRGRNAVAPSQHDINMMNLNHFLNIPPNPIQLRAATPNQPLSSPTKDFLKKILEVHGNEVGDVANYQQHTTGSSPDQSNAETPLRMRVLKSSFKLLCILPNHTTTTLVCKGLESIENVRDRLVQHLQQSTSSQSVSLNADAYVIVDIKDRPIDNILLSKSEYIQNRRARGLLPKLKMIEKYQLMDPDASSELNEAENDVIKLILPNVRSWHGEEVDHFRQIAARLRYELLPDIKGTVHSSLTVRLSPLPLPATVTTTKILISIFLPILQVTRTVEIDVNETADDLISRVFTRNYSKHLPNVSPNDFILKVMGRAEYVHGPHVITTFEYIRQCIVQGVKTQLVYVQRPPIELDVAPFKPRYEFQKEFPLKYHIESARLTWDQMTHISSREVKRPVRIKALAAYNIASSYLSKDDDISVILSMSLYHGIELISQTSTRIQTLLPLSYFASTPASQSINFNEQVTFPSIDYCNLPIETRLCISLYASSNTASFSSNTAPELENQKQSFPIGWVNIMLFDHNRQLRTGPVTLHLWPDDIANPLSPCSSNPQNSVALFLEFEQFSMPVVFPTVLYNTISATTPPITKDIQDFFDSIIRVDPLSDLSREKYQQLWSLRQYAIHVPQILPRLMLSVPWTNPAAVDEIHSLISRWPRLTPYDALALLDAKNVDYYVRTYAVHCLDALSEEELLDILLQLIQVLKSEPFHDSPLSRFLLKRAILSRTIGHHFFWYLKADLHVTNIAERFGLLLESYLQACGSHREEMGRQLQVIDSLTAVARKIKPLKDQDRREVMLKELEKIEWPKRFQITLNPKFESNGLINQRCKYMDSKKLPLRLSFTNIDMGADTTEVIFKVGDDLRQDMLTLQMIRLMDKLWQKEGLDFKLSPYGCIATGDMIGMIEVVLNSETTAKIQKSAGGATAAFKLDPLANWLLQHNKTEQEYQKAVDTFILSCAGYCVATYVLGIGDRHNDNLMCTKLGRLFHIDFGHFLGNYKKKFGFKRERAPFVFTPDFCYVMGGKDSAKFLQFVNYCCNAYNILRRHARLFMNLFAMMVSTGIPELQSMEDLNYLRESFSLELTDEKAREKFTALIYESLTTKTTQLNNAIHILAH</sequence>
<keyword evidence="3" id="KW-0808">Transferase</keyword>
<feature type="domain" description="C2 PI3K-type" evidence="13">
    <location>
        <begin position="710"/>
        <end position="882"/>
    </location>
</feature>
<dbReference type="Gene3D" id="1.10.1070.11">
    <property type="entry name" value="Phosphatidylinositol 3-/4-kinase, catalytic domain"/>
    <property type="match status" value="1"/>
</dbReference>
<dbReference type="SUPFAM" id="SSF54236">
    <property type="entry name" value="Ubiquitin-like"/>
    <property type="match status" value="1"/>
</dbReference>
<feature type="domain" description="PIK helical" evidence="11">
    <location>
        <begin position="894"/>
        <end position="1070"/>
    </location>
</feature>
<dbReference type="Proteomes" id="UP000001396">
    <property type="component" value="Unassembled WGS sequence"/>
</dbReference>
<dbReference type="RefSeq" id="XP_020438202.1">
    <property type="nucleotide sequence ID" value="XM_020572344.1"/>
</dbReference>
<dbReference type="Gene3D" id="2.60.40.150">
    <property type="entry name" value="C2 domain"/>
    <property type="match status" value="1"/>
</dbReference>
<dbReference type="CDD" id="cd08380">
    <property type="entry name" value="C2_PI3K_like"/>
    <property type="match status" value="1"/>
</dbReference>
<evidence type="ECO:0000256" key="2">
    <source>
        <dbReference type="ARBA" id="ARBA00012073"/>
    </source>
</evidence>
<evidence type="ECO:0000313" key="14">
    <source>
        <dbReference type="EMBL" id="EFA86096.1"/>
    </source>
</evidence>
<dbReference type="InterPro" id="IPR036940">
    <property type="entry name" value="PI3/4_kinase_cat_sf"/>
</dbReference>
<dbReference type="InterPro" id="IPR001263">
    <property type="entry name" value="PI3K_accessory_dom"/>
</dbReference>
<dbReference type="SMART" id="SM00142">
    <property type="entry name" value="PI3K_C2"/>
    <property type="match status" value="1"/>
</dbReference>
<dbReference type="InterPro" id="IPR042236">
    <property type="entry name" value="PI3K_accessory_sf"/>
</dbReference>
<dbReference type="GO" id="GO:0031267">
    <property type="term" value="F:small GTPase binding"/>
    <property type="evidence" value="ECO:0007669"/>
    <property type="project" value="UniProtKB-ARBA"/>
</dbReference>
<dbReference type="SMART" id="SM00146">
    <property type="entry name" value="PI3Kc"/>
    <property type="match status" value="1"/>
</dbReference>
<feature type="region of interest" description="Disordered" evidence="8">
    <location>
        <begin position="264"/>
        <end position="332"/>
    </location>
</feature>
<dbReference type="Gene3D" id="1.25.40.70">
    <property type="entry name" value="Phosphatidylinositol 3-kinase, accessory domain (PIK)"/>
    <property type="match status" value="1"/>
</dbReference>
<keyword evidence="15" id="KW-1185">Reference proteome</keyword>
<dbReference type="Pfam" id="PF00613">
    <property type="entry name" value="PI3Ka"/>
    <property type="match status" value="1"/>
</dbReference>
<dbReference type="InterPro" id="IPR000403">
    <property type="entry name" value="PI3/4_kinase_cat_dom"/>
</dbReference>
<feature type="compositionally biased region" description="Low complexity" evidence="8">
    <location>
        <begin position="273"/>
        <end position="312"/>
    </location>
</feature>
<dbReference type="InterPro" id="IPR002420">
    <property type="entry name" value="PI3K-type_C2_dom"/>
</dbReference>
<feature type="domain" description="PI3K-RBD" evidence="12">
    <location>
        <begin position="576"/>
        <end position="665"/>
    </location>
</feature>
<dbReference type="PANTHER" id="PTHR10048:SF14">
    <property type="entry name" value="LD28067P"/>
    <property type="match status" value="1"/>
</dbReference>
<evidence type="ECO:0000259" key="10">
    <source>
        <dbReference type="PROSITE" id="PS51544"/>
    </source>
</evidence>
<dbReference type="PROSITE" id="PS00915">
    <property type="entry name" value="PI3_4_KINASE_1"/>
    <property type="match status" value="1"/>
</dbReference>
<dbReference type="PROSITE" id="PS51547">
    <property type="entry name" value="C2_PI3K"/>
    <property type="match status" value="1"/>
</dbReference>
<dbReference type="InterPro" id="IPR000341">
    <property type="entry name" value="PI3K_Ras-bd_dom"/>
</dbReference>
<dbReference type="PROSITE" id="PS50290">
    <property type="entry name" value="PI3_4_KINASE_3"/>
    <property type="match status" value="1"/>
</dbReference>
<evidence type="ECO:0000256" key="7">
    <source>
        <dbReference type="PROSITE-ProRule" id="PRU00880"/>
    </source>
</evidence>
<dbReference type="EMBL" id="ADBJ01000004">
    <property type="protein sequence ID" value="EFA86096.1"/>
    <property type="molecule type" value="Genomic_DNA"/>
</dbReference>
<dbReference type="GO" id="GO:0005942">
    <property type="term" value="C:phosphatidylinositol 3-kinase complex"/>
    <property type="evidence" value="ECO:0007669"/>
    <property type="project" value="TreeGrafter"/>
</dbReference>
<dbReference type="PROSITE" id="PS51545">
    <property type="entry name" value="PIK_HELICAL"/>
    <property type="match status" value="1"/>
</dbReference>
<reference evidence="14 15" key="1">
    <citation type="journal article" date="2011" name="Genome Res.">
        <title>Phylogeny-wide analysis of social amoeba genomes highlights ancient origins for complex intercellular communication.</title>
        <authorList>
            <person name="Heidel A.J."/>
            <person name="Lawal H.M."/>
            <person name="Felder M."/>
            <person name="Schilde C."/>
            <person name="Helps N.R."/>
            <person name="Tunggal B."/>
            <person name="Rivero F."/>
            <person name="John U."/>
            <person name="Schleicher M."/>
            <person name="Eichinger L."/>
            <person name="Platzer M."/>
            <person name="Noegel A.A."/>
            <person name="Schaap P."/>
            <person name="Gloeckner G."/>
        </authorList>
    </citation>
    <scope>NUCLEOTIDE SEQUENCE [LARGE SCALE GENOMIC DNA]</scope>
    <source>
        <strain evidence="15">ATCC 26659 / Pp 5 / PN500</strain>
    </source>
</reference>
<dbReference type="GO" id="GO:0009617">
    <property type="term" value="P:response to bacterium"/>
    <property type="evidence" value="ECO:0007669"/>
    <property type="project" value="UniProtKB-ARBA"/>
</dbReference>
<dbReference type="GO" id="GO:0005886">
    <property type="term" value="C:plasma membrane"/>
    <property type="evidence" value="ECO:0007669"/>
    <property type="project" value="TreeGrafter"/>
</dbReference>